<dbReference type="InterPro" id="IPR027477">
    <property type="entry name" value="Succ_DH/fumarate_Rdtase_cat_sf"/>
</dbReference>
<gene>
    <name evidence="6" type="ORF">ACFO0A_14570</name>
</gene>
<dbReference type="NCBIfam" id="NF005510">
    <property type="entry name" value="PRK07121.1-3"/>
    <property type="match status" value="1"/>
</dbReference>
<evidence type="ECO:0000256" key="3">
    <source>
        <dbReference type="ARBA" id="ARBA00022827"/>
    </source>
</evidence>
<dbReference type="PANTHER" id="PTHR43400">
    <property type="entry name" value="FUMARATE REDUCTASE"/>
    <property type="match status" value="1"/>
</dbReference>
<organism evidence="6 7">
    <name type="scientific">Novosphingobium tardum</name>
    <dbReference type="NCBI Taxonomy" id="1538021"/>
    <lineage>
        <taxon>Bacteria</taxon>
        <taxon>Pseudomonadati</taxon>
        <taxon>Pseudomonadota</taxon>
        <taxon>Alphaproteobacteria</taxon>
        <taxon>Sphingomonadales</taxon>
        <taxon>Sphingomonadaceae</taxon>
        <taxon>Novosphingobium</taxon>
    </lineage>
</organism>
<evidence type="ECO:0000313" key="7">
    <source>
        <dbReference type="Proteomes" id="UP001595828"/>
    </source>
</evidence>
<feature type="domain" description="FAD-dependent oxidoreductase 2 FAD-binding" evidence="5">
    <location>
        <begin position="9"/>
        <end position="440"/>
    </location>
</feature>
<dbReference type="PRINTS" id="PR00469">
    <property type="entry name" value="PNDRDTASEII"/>
</dbReference>
<comment type="caution">
    <text evidence="6">The sequence shown here is derived from an EMBL/GenBank/DDBJ whole genome shotgun (WGS) entry which is preliminary data.</text>
</comment>
<protein>
    <submittedName>
        <fullName evidence="6">FAD-dependent oxidoreductase</fullName>
    </submittedName>
</protein>
<accession>A0ABV8RSY1</accession>
<evidence type="ECO:0000259" key="5">
    <source>
        <dbReference type="Pfam" id="PF00890"/>
    </source>
</evidence>
<dbReference type="InterPro" id="IPR036188">
    <property type="entry name" value="FAD/NAD-bd_sf"/>
</dbReference>
<evidence type="ECO:0000313" key="6">
    <source>
        <dbReference type="EMBL" id="MFC4296278.1"/>
    </source>
</evidence>
<comment type="cofactor">
    <cofactor evidence="1">
        <name>FAD</name>
        <dbReference type="ChEBI" id="CHEBI:57692"/>
    </cofactor>
</comment>
<dbReference type="Proteomes" id="UP001595828">
    <property type="component" value="Unassembled WGS sequence"/>
</dbReference>
<keyword evidence="3" id="KW-0274">FAD</keyword>
<keyword evidence="7" id="KW-1185">Reference proteome</keyword>
<dbReference type="InterPro" id="IPR003953">
    <property type="entry name" value="FAD-dep_OxRdtase_2_FAD-bd"/>
</dbReference>
<dbReference type="Gene3D" id="3.90.700.10">
    <property type="entry name" value="Succinate dehydrogenase/fumarate reductase flavoprotein, catalytic domain"/>
    <property type="match status" value="1"/>
</dbReference>
<keyword evidence="4" id="KW-0560">Oxidoreductase</keyword>
<dbReference type="EMBL" id="JBHSDR010000008">
    <property type="protein sequence ID" value="MFC4296278.1"/>
    <property type="molecule type" value="Genomic_DNA"/>
</dbReference>
<proteinExistence type="predicted"/>
<dbReference type="Pfam" id="PF00890">
    <property type="entry name" value="FAD_binding_2"/>
    <property type="match status" value="1"/>
</dbReference>
<dbReference type="PROSITE" id="PS51257">
    <property type="entry name" value="PROKAR_LIPOPROTEIN"/>
    <property type="match status" value="1"/>
</dbReference>
<keyword evidence="2" id="KW-0285">Flavoprotein</keyword>
<dbReference type="Gene3D" id="3.50.50.60">
    <property type="entry name" value="FAD/NAD(P)-binding domain"/>
    <property type="match status" value="1"/>
</dbReference>
<dbReference type="RefSeq" id="WP_379539815.1">
    <property type="nucleotide sequence ID" value="NZ_JBHSDR010000008.1"/>
</dbReference>
<reference evidence="7" key="1">
    <citation type="journal article" date="2019" name="Int. J. Syst. Evol. Microbiol.">
        <title>The Global Catalogue of Microorganisms (GCM) 10K type strain sequencing project: providing services to taxonomists for standard genome sequencing and annotation.</title>
        <authorList>
            <consortium name="The Broad Institute Genomics Platform"/>
            <consortium name="The Broad Institute Genome Sequencing Center for Infectious Disease"/>
            <person name="Wu L."/>
            <person name="Ma J."/>
        </authorList>
    </citation>
    <scope>NUCLEOTIDE SEQUENCE [LARGE SCALE GENOMIC DNA]</scope>
    <source>
        <strain evidence="7">CGMCC 1.12989</strain>
    </source>
</reference>
<dbReference type="PANTHER" id="PTHR43400:SF10">
    <property type="entry name" value="3-OXOSTEROID 1-DEHYDROGENASE"/>
    <property type="match status" value="1"/>
</dbReference>
<name>A0ABV8RSY1_9SPHN</name>
<evidence type="ECO:0000256" key="4">
    <source>
        <dbReference type="ARBA" id="ARBA00023002"/>
    </source>
</evidence>
<dbReference type="InterPro" id="IPR050315">
    <property type="entry name" value="FAD-oxidoreductase_2"/>
</dbReference>
<dbReference type="SUPFAM" id="SSF51905">
    <property type="entry name" value="FAD/NAD(P)-binding domain"/>
    <property type="match status" value="1"/>
</dbReference>
<evidence type="ECO:0000256" key="1">
    <source>
        <dbReference type="ARBA" id="ARBA00001974"/>
    </source>
</evidence>
<sequence length="472" mass="50266">MSEWDRTVDVIVVGQGIAGSCAALEAKRAGVEVLVLERASGGGGASALSQGIFYLGGGTDVQQACGYEDSPQNMYDFLRASTSHPDDEVIRTFAEGAREHFDWLEKQGVPFTRTGFSGKAVYLQTADCLLTTGNEKIWPFKDMAKPVPRGHQARSDEVNGGLSAMRALLARCEDEGVETVYNAAVTKLETDGTGRVVGVVARIDNAEQRIAARRGVIVATGSFTNNADLVRKWLPLLSDTSSPLGVPSNDGAGLGLVEDAHGQLAAMSGVIATASIYPPEGLVKGIVVNSKGERFVAEDSYHGRLAGFIMEQPDQKAYLIVDSEIFAYPEAESAKHTLIDGYETVTEMAQGLGMPAGTLERTMETYNRDAQNGEDTQFHKQPPWLKPLDKAPYAAFDISFDRSIYNYITLGGIDTDSHSRVLDAAGKPISGLYAAGACAAHIPRDGKEYASGLSLGPGSFFGRVAGREAAAA</sequence>
<evidence type="ECO:0000256" key="2">
    <source>
        <dbReference type="ARBA" id="ARBA00022630"/>
    </source>
</evidence>